<protein>
    <recommendedName>
        <fullName evidence="6">DUF4352 domain-containing protein</fullName>
    </recommendedName>
</protein>
<evidence type="ECO:0000256" key="3">
    <source>
        <dbReference type="SAM" id="Phobius"/>
    </source>
</evidence>
<organism evidence="4 5">
    <name type="scientific">Brachybacterium rhamnosum</name>
    <dbReference type="NCBI Taxonomy" id="173361"/>
    <lineage>
        <taxon>Bacteria</taxon>
        <taxon>Bacillati</taxon>
        <taxon>Actinomycetota</taxon>
        <taxon>Actinomycetes</taxon>
        <taxon>Micrococcales</taxon>
        <taxon>Dermabacteraceae</taxon>
        <taxon>Brachybacterium</taxon>
    </lineage>
</organism>
<dbReference type="RefSeq" id="WP_343904590.1">
    <property type="nucleotide sequence ID" value="NZ_BAAAIS010000002.1"/>
</dbReference>
<proteinExistence type="predicted"/>
<dbReference type="EMBL" id="JBHUFL010000002">
    <property type="protein sequence ID" value="MFD1835559.1"/>
    <property type="molecule type" value="Genomic_DNA"/>
</dbReference>
<name>A0ABW4PXK2_9MICO</name>
<keyword evidence="3" id="KW-1133">Transmembrane helix</keyword>
<keyword evidence="1" id="KW-0732">Signal</keyword>
<feature type="transmembrane region" description="Helical" evidence="3">
    <location>
        <begin position="102"/>
        <end position="124"/>
    </location>
</feature>
<feature type="region of interest" description="Disordered" evidence="2">
    <location>
        <begin position="1"/>
        <end position="68"/>
    </location>
</feature>
<keyword evidence="3" id="KW-0472">Membrane</keyword>
<keyword evidence="5" id="KW-1185">Reference proteome</keyword>
<evidence type="ECO:0000313" key="5">
    <source>
        <dbReference type="Proteomes" id="UP001597280"/>
    </source>
</evidence>
<keyword evidence="3" id="KW-0812">Transmembrane</keyword>
<sequence length="279" mass="27318">MDTTDHDPTPGEDAGAAPHRYDYGSDDASGSSEAPGAADAPAVDSPADGAAEPPAPTSPRAVLRPVPEGFPAPAVAPLRSHRAPALPVADEPAPRSGRGLRIAAIAVAAVLLLAVLTGGGILAVRALTGGGEDAATASADPAASAAATGTVALGPATFREVSTEVGVRSVGDASGRIEPEGEFVVVTVEMTNDGEAPLLVSSGGGTMELVSAAGDRYPVSEEANRALVADSEAFGTVGAGETAVYHGVFDVPAGTEPTGLDLAFSSAPEVGRGTLPLGG</sequence>
<gene>
    <name evidence="4" type="ORF">ACFSDA_10785</name>
</gene>
<dbReference type="Gene3D" id="2.60.40.1240">
    <property type="match status" value="1"/>
</dbReference>
<evidence type="ECO:0000313" key="4">
    <source>
        <dbReference type="EMBL" id="MFD1835559.1"/>
    </source>
</evidence>
<dbReference type="InterPro" id="IPR029050">
    <property type="entry name" value="Immunoprotect_excell_Ig-like"/>
</dbReference>
<evidence type="ECO:0000256" key="2">
    <source>
        <dbReference type="SAM" id="MobiDB-lite"/>
    </source>
</evidence>
<dbReference type="Proteomes" id="UP001597280">
    <property type="component" value="Unassembled WGS sequence"/>
</dbReference>
<evidence type="ECO:0008006" key="6">
    <source>
        <dbReference type="Google" id="ProtNLM"/>
    </source>
</evidence>
<feature type="compositionally biased region" description="Low complexity" evidence="2">
    <location>
        <begin position="26"/>
        <end position="51"/>
    </location>
</feature>
<comment type="caution">
    <text evidence="4">The sequence shown here is derived from an EMBL/GenBank/DDBJ whole genome shotgun (WGS) entry which is preliminary data.</text>
</comment>
<evidence type="ECO:0000256" key="1">
    <source>
        <dbReference type="ARBA" id="ARBA00022729"/>
    </source>
</evidence>
<accession>A0ABW4PXK2</accession>
<reference evidence="5" key="1">
    <citation type="journal article" date="2019" name="Int. J. Syst. Evol. Microbiol.">
        <title>The Global Catalogue of Microorganisms (GCM) 10K type strain sequencing project: providing services to taxonomists for standard genome sequencing and annotation.</title>
        <authorList>
            <consortium name="The Broad Institute Genomics Platform"/>
            <consortium name="The Broad Institute Genome Sequencing Center for Infectious Disease"/>
            <person name="Wu L."/>
            <person name="Ma J."/>
        </authorList>
    </citation>
    <scope>NUCLEOTIDE SEQUENCE [LARGE SCALE GENOMIC DNA]</scope>
    <source>
        <strain evidence="5">JCM 11650</strain>
    </source>
</reference>